<comment type="cofactor">
    <cofactor evidence="3">
        <name>a divalent metal cation</name>
        <dbReference type="ChEBI" id="CHEBI:60240"/>
    </cofactor>
    <text evidence="3">Binds 2 divalent metal cations per subunit.</text>
</comment>
<protein>
    <recommendedName>
        <fullName evidence="7">Aryldialkylphosphatase</fullName>
    </recommendedName>
</protein>
<keyword evidence="1 3" id="KW-0479">Metal-binding</keyword>
<comment type="similarity">
    <text evidence="4">Belongs to the metallo-dependent hydrolases superfamily. Phosphotriesterase family.</text>
</comment>
<accession>A0A1E7L8E4</accession>
<dbReference type="InterPro" id="IPR032466">
    <property type="entry name" value="Metal_Hydrolase"/>
</dbReference>
<evidence type="ECO:0000256" key="2">
    <source>
        <dbReference type="ARBA" id="ARBA00022801"/>
    </source>
</evidence>
<dbReference type="PATRIC" id="fig|518642.10.peg.1221"/>
<dbReference type="AlphaFoldDB" id="A0A1E7L8E4"/>
<reference evidence="5 6" key="1">
    <citation type="journal article" date="2016" name="Front. Microbiol.">
        <title>Comparative Genomics Analysis of Streptomyces Species Reveals Their Adaptation to the Marine Environment and Their Diversity at the Genomic Level.</title>
        <authorList>
            <person name="Tian X."/>
            <person name="Zhang Z."/>
            <person name="Yang T."/>
            <person name="Chen M."/>
            <person name="Li J."/>
            <person name="Chen F."/>
            <person name="Yang J."/>
            <person name="Li W."/>
            <person name="Zhang B."/>
            <person name="Zhang Z."/>
            <person name="Wu J."/>
            <person name="Zhang C."/>
            <person name="Long L."/>
            <person name="Xiao J."/>
        </authorList>
    </citation>
    <scope>NUCLEOTIDE SEQUENCE [LARGE SCALE GENOMIC DNA]</scope>
    <source>
        <strain evidence="5 6">SCSIO 10429</strain>
    </source>
</reference>
<comment type="caution">
    <text evidence="4">Lacks conserved residue(s) required for the propagation of feature annotation.</text>
</comment>
<name>A0A1E7L8E4_9ACTN</name>
<evidence type="ECO:0000256" key="3">
    <source>
        <dbReference type="PIRSR" id="PIRSR601559-52"/>
    </source>
</evidence>
<sequence>MTLAHEHLFTDNRRRCREPDPDDAEGVEIAGSPLRPAYLARLRFDPMLSRDNAVLDDADLAVTEALRFRAVGGRTIVNQTPLDCGRREGDLRQVAERTGLNVVAGAGYYLEAFHPPWLRGATLDEIADSIVREVEEGTDGVRAGILGETGVSADFTDEERRVLRASGRAQRRTGLPLSVHLPGWERYGTEVLDVLEAEGCDPAAVVLSHLNPSAGDVAYHRALAARGAWLSFDMIGIDWWFGHQNTQAPADSVVASAVAGLIGEGLGARILISCDTYLKMQLHAFGGYGYDHLPLRFLPALVREGVAPERAAALLTDNPRDLFVTAARNGAAGRRS</sequence>
<feature type="binding site" evidence="3">
    <location>
        <position position="275"/>
    </location>
    <ligand>
        <name>a divalent metal cation</name>
        <dbReference type="ChEBI" id="CHEBI:60240"/>
        <label>1</label>
    </ligand>
</feature>
<dbReference type="PANTHER" id="PTHR10819">
    <property type="entry name" value="PHOSPHOTRIESTERASE-RELATED"/>
    <property type="match status" value="1"/>
</dbReference>
<comment type="caution">
    <text evidence="5">The sequence shown here is derived from an EMBL/GenBank/DDBJ whole genome shotgun (WGS) entry which is preliminary data.</text>
</comment>
<proteinExistence type="inferred from homology"/>
<gene>
    <name evidence="5" type="ORF">AN218_08520</name>
</gene>
<feature type="binding site" evidence="3">
    <location>
        <position position="5"/>
    </location>
    <ligand>
        <name>a divalent metal cation</name>
        <dbReference type="ChEBI" id="CHEBI:60240"/>
        <label>1</label>
    </ligand>
</feature>
<evidence type="ECO:0000313" key="5">
    <source>
        <dbReference type="EMBL" id="OEV12428.1"/>
    </source>
</evidence>
<feature type="binding site" evidence="3">
    <location>
        <position position="7"/>
    </location>
    <ligand>
        <name>a divalent metal cation</name>
        <dbReference type="ChEBI" id="CHEBI:60240"/>
        <label>1</label>
    </ligand>
</feature>
<dbReference type="EMBL" id="LJGW01000143">
    <property type="protein sequence ID" value="OEV12428.1"/>
    <property type="molecule type" value="Genomic_DNA"/>
</dbReference>
<feature type="binding site" evidence="3">
    <location>
        <position position="148"/>
    </location>
    <ligand>
        <name>a divalent metal cation</name>
        <dbReference type="ChEBI" id="CHEBI:60240"/>
        <label>2</label>
    </ligand>
</feature>
<feature type="binding site" evidence="3">
    <location>
        <position position="180"/>
    </location>
    <ligand>
        <name>a divalent metal cation</name>
        <dbReference type="ChEBI" id="CHEBI:60240"/>
        <label>2</label>
    </ligand>
</feature>
<keyword evidence="6" id="KW-1185">Reference proteome</keyword>
<dbReference type="Pfam" id="PF02126">
    <property type="entry name" value="PTE"/>
    <property type="match status" value="1"/>
</dbReference>
<evidence type="ECO:0008006" key="7">
    <source>
        <dbReference type="Google" id="ProtNLM"/>
    </source>
</evidence>
<dbReference type="SUPFAM" id="SSF51556">
    <property type="entry name" value="Metallo-dependent hydrolases"/>
    <property type="match status" value="1"/>
</dbReference>
<feature type="binding site" evidence="3">
    <location>
        <position position="209"/>
    </location>
    <ligand>
        <name>a divalent metal cation</name>
        <dbReference type="ChEBI" id="CHEBI:60240"/>
        <label>2</label>
    </ligand>
</feature>
<evidence type="ECO:0000256" key="1">
    <source>
        <dbReference type="ARBA" id="ARBA00022723"/>
    </source>
</evidence>
<dbReference type="PANTHER" id="PTHR10819:SF3">
    <property type="entry name" value="PHOSPHOTRIESTERASE-RELATED PROTEIN"/>
    <property type="match status" value="1"/>
</dbReference>
<organism evidence="5 6">
    <name type="scientific">Streptomyces nanshensis</name>
    <dbReference type="NCBI Taxonomy" id="518642"/>
    <lineage>
        <taxon>Bacteria</taxon>
        <taxon>Bacillati</taxon>
        <taxon>Actinomycetota</taxon>
        <taxon>Actinomycetes</taxon>
        <taxon>Kitasatosporales</taxon>
        <taxon>Streptomycetaceae</taxon>
        <taxon>Streptomyces</taxon>
    </lineage>
</organism>
<dbReference type="GO" id="GO:0008270">
    <property type="term" value="F:zinc ion binding"/>
    <property type="evidence" value="ECO:0007669"/>
    <property type="project" value="InterPro"/>
</dbReference>
<dbReference type="GO" id="GO:0016787">
    <property type="term" value="F:hydrolase activity"/>
    <property type="evidence" value="ECO:0007669"/>
    <property type="project" value="UniProtKB-KW"/>
</dbReference>
<dbReference type="Gene3D" id="3.20.20.140">
    <property type="entry name" value="Metal-dependent hydrolases"/>
    <property type="match status" value="1"/>
</dbReference>
<dbReference type="Proteomes" id="UP000176005">
    <property type="component" value="Unassembled WGS sequence"/>
</dbReference>
<keyword evidence="2" id="KW-0378">Hydrolase</keyword>
<dbReference type="PROSITE" id="PS51347">
    <property type="entry name" value="PHOSPHOTRIESTERASE_2"/>
    <property type="match status" value="1"/>
</dbReference>
<feature type="binding site" evidence="3">
    <location>
        <position position="148"/>
    </location>
    <ligand>
        <name>a divalent metal cation</name>
        <dbReference type="ChEBI" id="CHEBI:60240"/>
        <label>1</label>
    </ligand>
</feature>
<evidence type="ECO:0000256" key="4">
    <source>
        <dbReference type="PROSITE-ProRule" id="PRU00679"/>
    </source>
</evidence>
<evidence type="ECO:0000313" key="6">
    <source>
        <dbReference type="Proteomes" id="UP000176005"/>
    </source>
</evidence>
<dbReference type="InterPro" id="IPR001559">
    <property type="entry name" value="Phosphotriesterase"/>
</dbReference>